<organism evidence="1 2">
    <name type="scientific">Dyella tabacisoli</name>
    <dbReference type="NCBI Taxonomy" id="2282381"/>
    <lineage>
        <taxon>Bacteria</taxon>
        <taxon>Pseudomonadati</taxon>
        <taxon>Pseudomonadota</taxon>
        <taxon>Gammaproteobacteria</taxon>
        <taxon>Lysobacterales</taxon>
        <taxon>Rhodanobacteraceae</taxon>
        <taxon>Dyella</taxon>
    </lineage>
</organism>
<sequence length="639" mass="68593">MSRQNVFAMTRPTATVAVPAKRASFGHGVFAGRLPLLLSLIACLGTACSKSTDSASDSLPAASAGQPVTVSQVWTPSGLCADSDRIEISDHSVMVMTKGQRHEFGKLDRSKPDLIQVTDNHRDDRLAFVLASGRGDSDGVLYFNAGTGNGGAEVRDLVGTQFNRCDSTPINPQQAQSAPPQPDGVVLHQDEVYASDGLKLELRPGIWRLDDARLSKLSILDKGERFEFSIVDEKGVPTVVVIDASRAFVLFKSATDVLDGKVIEDHYYVFDRATKSLVDLAAVMNNGSRPLVKLDYEGGNYHFNVSGTTRDPAEKTDAPFTEDIQFAFNRRGDLKIISSSDEDASPEKIAPLSKAAPKERVVQLSPCDRGSAPATYVTVEKDTLFKVAKAQGVDINMLSRINPSAGLALPVGTVLDLPVRGAGAPMSELRVQLNDIGFRHQSFAALKVHAGACSREVTTDANGMTPTLLLGGVNESVSYEYLQPDGSYIKAEGADNKAVPVGHWSVDLSSRVMQLQPLAGDEPFSTGEASPFPFCPGCTFPGLSKDPALVGGQAGQKFVLPRFNETLGKDAKAWIYRRTDGGLLWSGAVLDPHMTELMNKATTDQYKIFVGFDGWSTAFDEIKDDSDATAGEQNDAAAE</sequence>
<gene>
    <name evidence="1" type="ORF">DVJ77_08815</name>
</gene>
<keyword evidence="2" id="KW-1185">Reference proteome</keyword>
<reference evidence="1 2" key="1">
    <citation type="submission" date="2018-07" db="EMBL/GenBank/DDBJ databases">
        <title>Dyella tabacisoli L4-6T, whole genome shotgun sequence.</title>
        <authorList>
            <person name="Zhou X.-K."/>
            <person name="Li W.-J."/>
            <person name="Duan Y.-Q."/>
        </authorList>
    </citation>
    <scope>NUCLEOTIDE SEQUENCE [LARGE SCALE GENOMIC DNA]</scope>
    <source>
        <strain evidence="1 2">L4-6</strain>
    </source>
</reference>
<dbReference type="Proteomes" id="UP000253782">
    <property type="component" value="Unassembled WGS sequence"/>
</dbReference>
<proteinExistence type="predicted"/>
<protein>
    <recommendedName>
        <fullName evidence="3">LysM domain-containing protein</fullName>
    </recommendedName>
</protein>
<evidence type="ECO:0000313" key="1">
    <source>
        <dbReference type="EMBL" id="RDD81888.1"/>
    </source>
</evidence>
<dbReference type="OrthoDB" id="2149800at2"/>
<comment type="caution">
    <text evidence="1">The sequence shown here is derived from an EMBL/GenBank/DDBJ whole genome shotgun (WGS) entry which is preliminary data.</text>
</comment>
<name>A0A369UQ79_9GAMM</name>
<dbReference type="AlphaFoldDB" id="A0A369UQ79"/>
<dbReference type="RefSeq" id="WP_114845105.1">
    <property type="nucleotide sequence ID" value="NZ_JBHSPE010000008.1"/>
</dbReference>
<accession>A0A369UQ79</accession>
<evidence type="ECO:0008006" key="3">
    <source>
        <dbReference type="Google" id="ProtNLM"/>
    </source>
</evidence>
<evidence type="ECO:0000313" key="2">
    <source>
        <dbReference type="Proteomes" id="UP000253782"/>
    </source>
</evidence>
<dbReference type="EMBL" id="QQAH01000008">
    <property type="protein sequence ID" value="RDD81888.1"/>
    <property type="molecule type" value="Genomic_DNA"/>
</dbReference>